<dbReference type="InterPro" id="IPR050055">
    <property type="entry name" value="EF-Tu_GTPase"/>
</dbReference>
<organism evidence="10">
    <name type="scientific">Anopheles atroparvus</name>
    <name type="common">European mosquito</name>
    <dbReference type="NCBI Taxonomy" id="41427"/>
    <lineage>
        <taxon>Eukaryota</taxon>
        <taxon>Metazoa</taxon>
        <taxon>Ecdysozoa</taxon>
        <taxon>Arthropoda</taxon>
        <taxon>Hexapoda</taxon>
        <taxon>Insecta</taxon>
        <taxon>Pterygota</taxon>
        <taxon>Neoptera</taxon>
        <taxon>Endopterygota</taxon>
        <taxon>Diptera</taxon>
        <taxon>Nematocera</taxon>
        <taxon>Culicoidea</taxon>
        <taxon>Culicidae</taxon>
        <taxon>Anophelinae</taxon>
        <taxon>Anopheles</taxon>
    </lineage>
</organism>
<keyword evidence="6" id="KW-0342">GTP-binding</keyword>
<dbReference type="SUPFAM" id="SSF50465">
    <property type="entry name" value="EF-Tu/eEF-1alpha/eIF2-gamma C-terminal domain"/>
    <property type="match status" value="1"/>
</dbReference>
<dbReference type="GO" id="GO:0005525">
    <property type="term" value="F:GTP binding"/>
    <property type="evidence" value="ECO:0007669"/>
    <property type="project" value="UniProtKB-KW"/>
</dbReference>
<dbReference type="FunFam" id="3.40.50.300:FF:000091">
    <property type="entry name" value="Probable GTP-binding protein 1"/>
    <property type="match status" value="1"/>
</dbReference>
<dbReference type="CDD" id="cd04165">
    <property type="entry name" value="GTPBP1_like"/>
    <property type="match status" value="1"/>
</dbReference>
<evidence type="ECO:0000256" key="4">
    <source>
        <dbReference type="ARBA" id="ARBA00022490"/>
    </source>
</evidence>
<dbReference type="InterPro" id="IPR009001">
    <property type="entry name" value="Transl_elong_EF1A/Init_IF2_C"/>
</dbReference>
<evidence type="ECO:0000259" key="9">
    <source>
        <dbReference type="PROSITE" id="PS51722"/>
    </source>
</evidence>
<feature type="region of interest" description="Disordered" evidence="8">
    <location>
        <begin position="1"/>
        <end position="32"/>
    </location>
</feature>
<feature type="compositionally biased region" description="Polar residues" evidence="8">
    <location>
        <begin position="1"/>
        <end position="22"/>
    </location>
</feature>
<evidence type="ECO:0000313" key="10">
    <source>
        <dbReference type="EnsemblMetazoa" id="AATE016533-PA.1"/>
    </source>
</evidence>
<dbReference type="CDD" id="cd03708">
    <property type="entry name" value="GTPBP_III"/>
    <property type="match status" value="1"/>
</dbReference>
<comment type="similarity">
    <text evidence="2">Belongs to the TRAFAC class translation factor GTPase superfamily. Classic translation factor GTPase family. EF-Tu/EF-1A subfamily.</text>
</comment>
<dbReference type="FunFam" id="2.40.30.10:FF:000014">
    <property type="entry name" value="Probable GTP-binding protein 1"/>
    <property type="match status" value="1"/>
</dbReference>
<dbReference type="SUPFAM" id="SSF50447">
    <property type="entry name" value="Translation proteins"/>
    <property type="match status" value="1"/>
</dbReference>
<dbReference type="CDD" id="cd03694">
    <property type="entry name" value="GTPBP_II"/>
    <property type="match status" value="1"/>
</dbReference>
<dbReference type="GO" id="GO:0003746">
    <property type="term" value="F:translation elongation factor activity"/>
    <property type="evidence" value="ECO:0007669"/>
    <property type="project" value="TreeGrafter"/>
</dbReference>
<dbReference type="AlphaFoldDB" id="A0A182JEF1"/>
<dbReference type="Pfam" id="PF03144">
    <property type="entry name" value="GTP_EFTU_D2"/>
    <property type="match status" value="1"/>
</dbReference>
<comment type="subcellular location">
    <subcellularLocation>
        <location evidence="1">Cytoplasm</location>
    </subcellularLocation>
</comment>
<keyword evidence="5" id="KW-0547">Nucleotide-binding</keyword>
<feature type="compositionally biased region" description="Polar residues" evidence="8">
    <location>
        <begin position="567"/>
        <end position="582"/>
    </location>
</feature>
<dbReference type="PANTHER" id="PTHR43721:SF9">
    <property type="entry name" value="GTP-BINDING PROTEIN 1"/>
    <property type="match status" value="1"/>
</dbReference>
<dbReference type="InterPro" id="IPR004161">
    <property type="entry name" value="EFTu-like_2"/>
</dbReference>
<dbReference type="InterPro" id="IPR027417">
    <property type="entry name" value="P-loop_NTPase"/>
</dbReference>
<dbReference type="InterPro" id="IPR009000">
    <property type="entry name" value="Transl_B-barrel_sf"/>
</dbReference>
<proteinExistence type="inferred from homology"/>
<dbReference type="Pfam" id="PF00009">
    <property type="entry name" value="GTP_EFTU"/>
    <property type="match status" value="1"/>
</dbReference>
<dbReference type="InterPro" id="IPR035531">
    <property type="entry name" value="GTPBP1-like"/>
</dbReference>
<dbReference type="SUPFAM" id="SSF52540">
    <property type="entry name" value="P-loop containing nucleoside triphosphate hydrolases"/>
    <property type="match status" value="1"/>
</dbReference>
<name>A0A182JEF1_ANOAO</name>
<comment type="function">
    <text evidence="7">Promotes degradation of target mRNA species. Plays a role in the regulation of circadian mRNA stability. Binds GTP and has GTPase activity.</text>
</comment>
<dbReference type="GO" id="GO:0003924">
    <property type="term" value="F:GTPase activity"/>
    <property type="evidence" value="ECO:0007669"/>
    <property type="project" value="InterPro"/>
</dbReference>
<keyword evidence="4" id="KW-0963">Cytoplasm</keyword>
<dbReference type="InterPro" id="IPR000795">
    <property type="entry name" value="T_Tr_GTP-bd_dom"/>
</dbReference>
<dbReference type="FunFam" id="2.40.30.10:FF:000028">
    <property type="entry name" value="GTP-binding protein 1,-like"/>
    <property type="match status" value="1"/>
</dbReference>
<feature type="compositionally biased region" description="Low complexity" evidence="8">
    <location>
        <begin position="661"/>
        <end position="674"/>
    </location>
</feature>
<evidence type="ECO:0000256" key="7">
    <source>
        <dbReference type="ARBA" id="ARBA00025630"/>
    </source>
</evidence>
<evidence type="ECO:0000256" key="3">
    <source>
        <dbReference type="ARBA" id="ARBA00015364"/>
    </source>
</evidence>
<evidence type="ECO:0000256" key="6">
    <source>
        <dbReference type="ARBA" id="ARBA00023134"/>
    </source>
</evidence>
<dbReference type="EnsemblMetazoa" id="AATE016533-RA">
    <property type="protein sequence ID" value="AATE016533-PA.1"/>
    <property type="gene ID" value="AATE016533"/>
</dbReference>
<dbReference type="Gene3D" id="2.40.30.10">
    <property type="entry name" value="Translation factors"/>
    <property type="match status" value="1"/>
</dbReference>
<dbReference type="Gene3D" id="3.40.50.300">
    <property type="entry name" value="P-loop containing nucleotide triphosphate hydrolases"/>
    <property type="match status" value="1"/>
</dbReference>
<protein>
    <recommendedName>
        <fullName evidence="3">GTP-binding protein 1</fullName>
    </recommendedName>
</protein>
<dbReference type="PROSITE" id="PS51722">
    <property type="entry name" value="G_TR_2"/>
    <property type="match status" value="1"/>
</dbReference>
<evidence type="ECO:0000256" key="8">
    <source>
        <dbReference type="SAM" id="MobiDB-lite"/>
    </source>
</evidence>
<reference evidence="10" key="1">
    <citation type="submission" date="2022-08" db="UniProtKB">
        <authorList>
            <consortium name="EnsemblMetazoa"/>
        </authorList>
    </citation>
    <scope>IDENTIFICATION</scope>
    <source>
        <strain evidence="10">EBRO</strain>
    </source>
</reference>
<sequence>MKPSVTKQSASNAQGPNATAGPSSKLPDGFPGAANGVVGERRFVDYSSIREKTVLVCPTEEQFDLLMKRLEERISASRGETVYEIGIGEDGSENGLESEEYAASLATLQSLAAMLDAECVELRTRKSEQGTTGQYLIRRKVEEDDFTEVRVAVVGNVDAGKSTLLGVLTHGELDNGRGFARQRLFRHKHEIESGRTSSVGNDILGFDSLGNVVNKPDHGTLDWVKICEKSAKVITFIDLAGHERYLKTTVFGMTGHAPDFGMLMIGANSGIVGMTKEHLGLALALSVPVFVVVTKIDMCPPNILQENLKLLYKILKSQGCRKAPVMVKTSDDVVLSATNFVSQRLCPIFQVSNVTGQNLDLLKMFLNLLNVRTTGNDTLPTEFQIDDTYAVPGVGTVVSGITLQGVVRLNETLLLGPDPLGDFQSITIKSIHRKRMVVKEVRSGQTASFALKKIKRSQIRKGMVMVSPALNPQACWEFDCEILVLHHPTTISSKYGRWSAMVHCGSIRQTAQILQMSKECLRTGDKAVVRFRFIKNPEYMKPGQRMVFREGRTKAVGNVIQPLYTLGSIQQRSKPNKMQSNRGGAQGSSGSASSAKMPLSQGSSATVDAPATVGEENGSASSPMAESTPVLDIGTDKRNNHKPSGGGGKKQRSNMIAPTNAAPAPSASSLPPASGMLLSVGGGGPTASQTTVSAGTAPPGASVAVDMGKLSIASN</sequence>
<evidence type="ECO:0000256" key="2">
    <source>
        <dbReference type="ARBA" id="ARBA00007249"/>
    </source>
</evidence>
<dbReference type="STRING" id="41427.A0A182JEF1"/>
<dbReference type="VEuPathDB" id="VectorBase:AATE016533"/>
<evidence type="ECO:0000256" key="5">
    <source>
        <dbReference type="ARBA" id="ARBA00022741"/>
    </source>
</evidence>
<accession>A0A182JEF1</accession>
<evidence type="ECO:0000256" key="1">
    <source>
        <dbReference type="ARBA" id="ARBA00004496"/>
    </source>
</evidence>
<feature type="region of interest" description="Disordered" evidence="8">
    <location>
        <begin position="567"/>
        <end position="715"/>
    </location>
</feature>
<dbReference type="GO" id="GO:0005737">
    <property type="term" value="C:cytoplasm"/>
    <property type="evidence" value="ECO:0007669"/>
    <property type="project" value="UniProtKB-SubCell"/>
</dbReference>
<dbReference type="PANTHER" id="PTHR43721">
    <property type="entry name" value="ELONGATION FACTOR TU-RELATED"/>
    <property type="match status" value="1"/>
</dbReference>
<feature type="domain" description="Tr-type G" evidence="9">
    <location>
        <begin position="146"/>
        <end position="374"/>
    </location>
</feature>